<dbReference type="PANTHER" id="PTHR43378:SF2">
    <property type="entry name" value="UDP-3-O-ACYLGLUCOSAMINE N-ACYLTRANSFERASE 1, MITOCHONDRIAL-RELATED"/>
    <property type="match status" value="1"/>
</dbReference>
<proteinExistence type="inferred from homology"/>
<reference evidence="9 10" key="1">
    <citation type="journal article" date="2019" name="Int. J. Syst. Evol. Microbiol.">
        <title>The Global Catalogue of Microorganisms (GCM) 10K type strain sequencing project: providing services to taxonomists for standard genome sequencing and annotation.</title>
        <authorList>
            <consortium name="The Broad Institute Genomics Platform"/>
            <consortium name="The Broad Institute Genome Sequencing Center for Infectious Disease"/>
            <person name="Wu L."/>
            <person name="Ma J."/>
        </authorList>
    </citation>
    <scope>NUCLEOTIDE SEQUENCE [LARGE SCALE GENOMIC DNA]</scope>
    <source>
        <strain evidence="9 10">JCM 15896</strain>
    </source>
</reference>
<evidence type="ECO:0000313" key="10">
    <source>
        <dbReference type="Proteomes" id="UP001500359"/>
    </source>
</evidence>
<keyword evidence="5 7" id="KW-0443">Lipid metabolism</keyword>
<feature type="active site" description="Proton acceptor" evidence="7">
    <location>
        <position position="243"/>
    </location>
</feature>
<dbReference type="PANTHER" id="PTHR43378">
    <property type="entry name" value="UDP-3-O-ACYLGLUCOSAMINE N-ACYLTRANSFERASE"/>
    <property type="match status" value="1"/>
</dbReference>
<dbReference type="InterPro" id="IPR011004">
    <property type="entry name" value="Trimer_LpxA-like_sf"/>
</dbReference>
<dbReference type="HAMAP" id="MF_00523">
    <property type="entry name" value="LpxD"/>
    <property type="match status" value="1"/>
</dbReference>
<keyword evidence="2 7" id="KW-0441">Lipid A biosynthesis</keyword>
<dbReference type="Gene3D" id="1.20.5.170">
    <property type="match status" value="1"/>
</dbReference>
<feature type="domain" description="UDP-3-O-[3-hydroxymyristoyl] glucosamine N-acyltransferase non-repeat region" evidence="8">
    <location>
        <begin position="28"/>
        <end position="92"/>
    </location>
</feature>
<dbReference type="InterPro" id="IPR001451">
    <property type="entry name" value="Hexapep"/>
</dbReference>
<dbReference type="InterPro" id="IPR007691">
    <property type="entry name" value="LpxD"/>
</dbReference>
<comment type="similarity">
    <text evidence="7">Belongs to the transferase hexapeptide repeat family. LpxD subfamily.</text>
</comment>
<keyword evidence="10" id="KW-1185">Reference proteome</keyword>
<comment type="function">
    <text evidence="7">Catalyzes the N-acylation of UDP-3-O-acylglucosamine using 3-hydroxyacyl-ACP as the acyl donor. Is involved in the biosynthesis of lipid A, a phosphorylated glycolipid that anchors the lipopolysaccharide to the outer membrane of the cell.</text>
</comment>
<evidence type="ECO:0000256" key="7">
    <source>
        <dbReference type="HAMAP-Rule" id="MF_00523"/>
    </source>
</evidence>
<dbReference type="Gene3D" id="3.40.1390.10">
    <property type="entry name" value="MurE/MurF, N-terminal domain"/>
    <property type="match status" value="1"/>
</dbReference>
<dbReference type="CDD" id="cd03352">
    <property type="entry name" value="LbH_LpxD"/>
    <property type="match status" value="1"/>
</dbReference>
<comment type="pathway">
    <text evidence="7">Bacterial outer membrane biogenesis; LPS lipid A biosynthesis.</text>
</comment>
<keyword evidence="1 7" id="KW-0444">Lipid biosynthesis</keyword>
<organism evidence="9 10">
    <name type="scientific">Aliiglaciecola litoralis</name>
    <dbReference type="NCBI Taxonomy" id="582857"/>
    <lineage>
        <taxon>Bacteria</taxon>
        <taxon>Pseudomonadati</taxon>
        <taxon>Pseudomonadota</taxon>
        <taxon>Gammaproteobacteria</taxon>
        <taxon>Alteromonadales</taxon>
        <taxon>Alteromonadaceae</taxon>
        <taxon>Aliiglaciecola</taxon>
    </lineage>
</organism>
<dbReference type="EMBL" id="BAAAFD010000003">
    <property type="protein sequence ID" value="GAA0856039.1"/>
    <property type="molecule type" value="Genomic_DNA"/>
</dbReference>
<dbReference type="Pfam" id="PF00132">
    <property type="entry name" value="Hexapep"/>
    <property type="match status" value="2"/>
</dbReference>
<evidence type="ECO:0000256" key="5">
    <source>
        <dbReference type="ARBA" id="ARBA00023098"/>
    </source>
</evidence>
<dbReference type="InterPro" id="IPR020573">
    <property type="entry name" value="UDP_GlcNAc_AcTrfase_non-rep"/>
</dbReference>
<comment type="catalytic activity">
    <reaction evidence="7">
        <text>a UDP-3-O-[(3R)-3-hydroxyacyl]-alpha-D-glucosamine + a (3R)-hydroxyacyl-[ACP] = a UDP-2-N,3-O-bis[(3R)-3-hydroxyacyl]-alpha-D-glucosamine + holo-[ACP] + H(+)</text>
        <dbReference type="Rhea" id="RHEA:53836"/>
        <dbReference type="Rhea" id="RHEA-COMP:9685"/>
        <dbReference type="Rhea" id="RHEA-COMP:9945"/>
        <dbReference type="ChEBI" id="CHEBI:15378"/>
        <dbReference type="ChEBI" id="CHEBI:64479"/>
        <dbReference type="ChEBI" id="CHEBI:78827"/>
        <dbReference type="ChEBI" id="CHEBI:137740"/>
        <dbReference type="ChEBI" id="CHEBI:137748"/>
        <dbReference type="EC" id="2.3.1.191"/>
    </reaction>
</comment>
<evidence type="ECO:0000256" key="3">
    <source>
        <dbReference type="ARBA" id="ARBA00022679"/>
    </source>
</evidence>
<keyword evidence="6 7" id="KW-0012">Acyltransferase</keyword>
<evidence type="ECO:0000313" key="9">
    <source>
        <dbReference type="EMBL" id="GAA0856039.1"/>
    </source>
</evidence>
<keyword evidence="4 7" id="KW-0677">Repeat</keyword>
<gene>
    <name evidence="7 9" type="primary">lpxD</name>
    <name evidence="9" type="ORF">GCM10009114_16560</name>
</gene>
<name>A0ABN1LH98_9ALTE</name>
<comment type="subunit">
    <text evidence="7">Homotrimer.</text>
</comment>
<evidence type="ECO:0000256" key="1">
    <source>
        <dbReference type="ARBA" id="ARBA00022516"/>
    </source>
</evidence>
<dbReference type="RefSeq" id="WP_343858597.1">
    <property type="nucleotide sequence ID" value="NZ_BAAAFD010000003.1"/>
</dbReference>
<evidence type="ECO:0000256" key="4">
    <source>
        <dbReference type="ARBA" id="ARBA00022737"/>
    </source>
</evidence>
<evidence type="ECO:0000256" key="2">
    <source>
        <dbReference type="ARBA" id="ARBA00022556"/>
    </source>
</evidence>
<dbReference type="Pfam" id="PF04613">
    <property type="entry name" value="LpxD"/>
    <property type="match status" value="1"/>
</dbReference>
<evidence type="ECO:0000256" key="6">
    <source>
        <dbReference type="ARBA" id="ARBA00023315"/>
    </source>
</evidence>
<comment type="caution">
    <text evidence="9">The sequence shown here is derived from an EMBL/GenBank/DDBJ whole genome shotgun (WGS) entry which is preliminary data.</text>
</comment>
<dbReference type="SUPFAM" id="SSF51161">
    <property type="entry name" value="Trimeric LpxA-like enzymes"/>
    <property type="match status" value="1"/>
</dbReference>
<accession>A0ABN1LH98</accession>
<dbReference type="NCBIfam" id="NF002060">
    <property type="entry name" value="PRK00892.1"/>
    <property type="match status" value="1"/>
</dbReference>
<sequence length="344" mass="36073">MQLISLQALADKIGATLHLAANDTEQSQVSGLGTLASAGIGQISFLSNSKYRTQLADTKAQAVILHPDELSHCPCTALVHTNPYVGFALAAQVLDTTPRCAQGIAPSAVIADDVVMGQGVSVGANAVIESGVTLGDDVQIGAGCFIGKGCQLGNRTKLWANVTLYHNTIMGDDCLVQSATVIGSDGFGYANDKGRWIKIPQLGRVVIGNRVEIGASTTIDRGALDDTVISDGVILDNQIQIAHNVKIGENSAMAACSVIAGSTSLGSNCSIAGLVGINGHLEITDNVHFTGMSMVTKSIEEPGVYSSGMPATSNREWRKNAVHLRQLHTLVQRVKDLEKQQSDK</sequence>
<protein>
    <recommendedName>
        <fullName evidence="7">UDP-3-O-acylglucosamine N-acyltransferase</fullName>
        <ecNumber evidence="7">2.3.1.191</ecNumber>
    </recommendedName>
</protein>
<dbReference type="NCBIfam" id="TIGR01853">
    <property type="entry name" value="lipid_A_lpxD"/>
    <property type="match status" value="1"/>
</dbReference>
<keyword evidence="3 7" id="KW-0808">Transferase</keyword>
<evidence type="ECO:0000259" key="8">
    <source>
        <dbReference type="Pfam" id="PF04613"/>
    </source>
</evidence>
<dbReference type="Gene3D" id="2.160.10.10">
    <property type="entry name" value="Hexapeptide repeat proteins"/>
    <property type="match status" value="1"/>
</dbReference>
<dbReference type="Proteomes" id="UP001500359">
    <property type="component" value="Unassembled WGS sequence"/>
</dbReference>
<dbReference type="EC" id="2.3.1.191" evidence="7"/>